<reference evidence="2" key="1">
    <citation type="submission" date="2020-12" db="EMBL/GenBank/DDBJ databases">
        <title>Desulfobium dissulfuricans gen. nov., sp. nov., a novel mesophilic, sulfate-reducing bacterium isolated from a deep-sea hydrothermal vent.</title>
        <authorList>
            <person name="Hashimoto Y."/>
            <person name="Tame A."/>
            <person name="Sawayama S."/>
            <person name="Miyazaki J."/>
            <person name="Takai K."/>
            <person name="Nakagawa S."/>
        </authorList>
    </citation>
    <scope>NUCLEOTIDE SEQUENCE</scope>
    <source>
        <strain evidence="2">GF1</strain>
    </source>
</reference>
<keyword evidence="1" id="KW-0812">Transmembrane</keyword>
<name>A0A915XII8_9BACT</name>
<keyword evidence="1" id="KW-0472">Membrane</keyword>
<evidence type="ECO:0000313" key="2">
    <source>
        <dbReference type="EMBL" id="BCO07632.1"/>
    </source>
</evidence>
<keyword evidence="1" id="KW-1133">Transmembrane helix</keyword>
<dbReference type="Proteomes" id="UP001063350">
    <property type="component" value="Chromosome"/>
</dbReference>
<dbReference type="AlphaFoldDB" id="A0A915XII8"/>
<sequence length="179" mass="20154">MQKIPGVNEMKSTSRRHPARFPGSLLAGFGTGTCLLLKALPAFALQTHAAPEGLYAHQIGHVLYFLAMAGLVYKIRNSQLWGSAAWRWIATGGFLLGLWNTWAFVGHVVETLLPQNHFVGSVESGHTALRMVSLLDYLYWFLRMDHLICVPALICIYLGLHRMRRERVASLMTPREQRP</sequence>
<feature type="transmembrane region" description="Helical" evidence="1">
    <location>
        <begin position="137"/>
        <end position="160"/>
    </location>
</feature>
<evidence type="ECO:0000256" key="1">
    <source>
        <dbReference type="SAM" id="Phobius"/>
    </source>
</evidence>
<protein>
    <submittedName>
        <fullName evidence="2">Uncharacterized protein</fullName>
    </submittedName>
</protein>
<gene>
    <name evidence="2" type="ORF">GF1_00080</name>
</gene>
<dbReference type="KEGG" id="ddu:GF1_00080"/>
<proteinExistence type="predicted"/>
<accession>A0A915XII8</accession>
<evidence type="ECO:0000313" key="3">
    <source>
        <dbReference type="Proteomes" id="UP001063350"/>
    </source>
</evidence>
<keyword evidence="3" id="KW-1185">Reference proteome</keyword>
<feature type="transmembrane region" description="Helical" evidence="1">
    <location>
        <begin position="54"/>
        <end position="73"/>
    </location>
</feature>
<dbReference type="RefSeq" id="WP_267927585.1">
    <property type="nucleotide sequence ID" value="NZ_AP024233.1"/>
</dbReference>
<organism evidence="2 3">
    <name type="scientific">Desulfolithobacter dissulfuricans</name>
    <dbReference type="NCBI Taxonomy" id="2795293"/>
    <lineage>
        <taxon>Bacteria</taxon>
        <taxon>Pseudomonadati</taxon>
        <taxon>Thermodesulfobacteriota</taxon>
        <taxon>Desulfobulbia</taxon>
        <taxon>Desulfobulbales</taxon>
        <taxon>Desulfobulbaceae</taxon>
        <taxon>Desulfolithobacter</taxon>
    </lineage>
</organism>
<feature type="transmembrane region" description="Helical" evidence="1">
    <location>
        <begin position="85"/>
        <end position="105"/>
    </location>
</feature>
<dbReference type="EMBL" id="AP024233">
    <property type="protein sequence ID" value="BCO07632.1"/>
    <property type="molecule type" value="Genomic_DNA"/>
</dbReference>